<name>A0A8H7VJ80_9FUNG</name>
<dbReference type="AlphaFoldDB" id="A0A8H7VJ80"/>
<organism evidence="2 3">
    <name type="scientific">Circinella minor</name>
    <dbReference type="NCBI Taxonomy" id="1195481"/>
    <lineage>
        <taxon>Eukaryota</taxon>
        <taxon>Fungi</taxon>
        <taxon>Fungi incertae sedis</taxon>
        <taxon>Mucoromycota</taxon>
        <taxon>Mucoromycotina</taxon>
        <taxon>Mucoromycetes</taxon>
        <taxon>Mucorales</taxon>
        <taxon>Lichtheimiaceae</taxon>
        <taxon>Circinella</taxon>
    </lineage>
</organism>
<reference evidence="2 3" key="1">
    <citation type="submission" date="2020-12" db="EMBL/GenBank/DDBJ databases">
        <title>Metabolic potential, ecology and presence of endohyphal bacteria is reflected in genomic diversity of Mucoromycotina.</title>
        <authorList>
            <person name="Muszewska A."/>
            <person name="Okrasinska A."/>
            <person name="Steczkiewicz K."/>
            <person name="Drgas O."/>
            <person name="Orlowska M."/>
            <person name="Perlinska-Lenart U."/>
            <person name="Aleksandrzak-Piekarczyk T."/>
            <person name="Szatraj K."/>
            <person name="Zielenkiewicz U."/>
            <person name="Pilsyk S."/>
            <person name="Malc E."/>
            <person name="Mieczkowski P."/>
            <person name="Kruszewska J.S."/>
            <person name="Biernat P."/>
            <person name="Pawlowska J."/>
        </authorList>
    </citation>
    <scope>NUCLEOTIDE SEQUENCE [LARGE SCALE GENOMIC DNA]</scope>
    <source>
        <strain evidence="2 3">CBS 142.35</strain>
    </source>
</reference>
<gene>
    <name evidence="2" type="ORF">INT45_013041</name>
</gene>
<evidence type="ECO:0000313" key="2">
    <source>
        <dbReference type="EMBL" id="KAG2220912.1"/>
    </source>
</evidence>
<comment type="caution">
    <text evidence="2">The sequence shown here is derived from an EMBL/GenBank/DDBJ whole genome shotgun (WGS) entry which is preliminary data.</text>
</comment>
<feature type="region of interest" description="Disordered" evidence="1">
    <location>
        <begin position="241"/>
        <end position="262"/>
    </location>
</feature>
<proteinExistence type="predicted"/>
<protein>
    <submittedName>
        <fullName evidence="2">Uncharacterized protein</fullName>
    </submittedName>
</protein>
<dbReference type="Proteomes" id="UP000646827">
    <property type="component" value="Unassembled WGS sequence"/>
</dbReference>
<evidence type="ECO:0000313" key="3">
    <source>
        <dbReference type="Proteomes" id="UP000646827"/>
    </source>
</evidence>
<accession>A0A8H7VJ80</accession>
<evidence type="ECO:0000256" key="1">
    <source>
        <dbReference type="SAM" id="MobiDB-lite"/>
    </source>
</evidence>
<keyword evidence="3" id="KW-1185">Reference proteome</keyword>
<dbReference type="EMBL" id="JAEPRB010000125">
    <property type="protein sequence ID" value="KAG2220912.1"/>
    <property type="molecule type" value="Genomic_DNA"/>
</dbReference>
<sequence length="262" mass="29757">MNVKNKELDRLDAMIELLILSKGKTKIIQRIIKSVVNLIEKFTDEKLSSEIKEFELCHRYLDPVLLALFDDPENGVLFRWTSVTNQEAKDVSAKGSISTHRPDSCISKLNGLHFGKSLGFVEVKPSSEKNNKYSISKDLVRLGVMTKNSLDISALKGCMGIQVVDHNIEFLMNKLQVDGTYIFTEIASITVPSCIADLGAYPQYFDDLIAILECYEKWCIPLPRDEISKMYSKRRRSLPDEQFESLSPSRSNKRRSVTMPSL</sequence>
<dbReference type="OrthoDB" id="2225686at2759"/>